<keyword evidence="2" id="KW-1133">Transmembrane helix</keyword>
<keyword evidence="2" id="KW-0472">Membrane</keyword>
<dbReference type="AlphaFoldDB" id="A0ABD2RUE9"/>
<feature type="transmembrane region" description="Helical" evidence="2">
    <location>
        <begin position="108"/>
        <end position="130"/>
    </location>
</feature>
<dbReference type="EMBL" id="JBJKTR010000018">
    <property type="protein sequence ID" value="KAL3334932.1"/>
    <property type="molecule type" value="Genomic_DNA"/>
</dbReference>
<evidence type="ECO:0000256" key="2">
    <source>
        <dbReference type="SAM" id="Phobius"/>
    </source>
</evidence>
<evidence type="ECO:0000313" key="3">
    <source>
        <dbReference type="EMBL" id="KAL3334932.1"/>
    </source>
</evidence>
<proteinExistence type="predicted"/>
<reference evidence="3 4" key="1">
    <citation type="submission" date="2024-05" db="EMBL/GenBank/DDBJ databases">
        <title>De novo assembly of an allotetraploid wild potato.</title>
        <authorList>
            <person name="Hosaka A.J."/>
        </authorList>
    </citation>
    <scope>NUCLEOTIDE SEQUENCE [LARGE SCALE GENOMIC DNA]</scope>
    <source>
        <tissue evidence="3">Young leaves</tissue>
    </source>
</reference>
<dbReference type="Proteomes" id="UP001627284">
    <property type="component" value="Unassembled WGS sequence"/>
</dbReference>
<evidence type="ECO:0000313" key="4">
    <source>
        <dbReference type="Proteomes" id="UP001627284"/>
    </source>
</evidence>
<keyword evidence="4" id="KW-1185">Reference proteome</keyword>
<organism evidence="3 4">
    <name type="scientific">Solanum stoloniferum</name>
    <dbReference type="NCBI Taxonomy" id="62892"/>
    <lineage>
        <taxon>Eukaryota</taxon>
        <taxon>Viridiplantae</taxon>
        <taxon>Streptophyta</taxon>
        <taxon>Embryophyta</taxon>
        <taxon>Tracheophyta</taxon>
        <taxon>Spermatophyta</taxon>
        <taxon>Magnoliopsida</taxon>
        <taxon>eudicotyledons</taxon>
        <taxon>Gunneridae</taxon>
        <taxon>Pentapetalae</taxon>
        <taxon>asterids</taxon>
        <taxon>lamiids</taxon>
        <taxon>Solanales</taxon>
        <taxon>Solanaceae</taxon>
        <taxon>Solanoideae</taxon>
        <taxon>Solaneae</taxon>
        <taxon>Solanum</taxon>
    </lineage>
</organism>
<feature type="non-terminal residue" evidence="3">
    <location>
        <position position="1"/>
    </location>
</feature>
<accession>A0ABD2RUE9</accession>
<sequence>PPGAHPHPSPTGAASIGSRSRHHPPTGTIGVRSSSRRLRAVAAGGGCSSTEGGSSSAFSLIALSADMYTTPNIGNGLDLDNYSWDQSVQEVKKAINTTEAIEENKKGLLGIIFFLTKCLICVLLFSLGVLEEYLVRGV</sequence>
<evidence type="ECO:0000256" key="1">
    <source>
        <dbReference type="SAM" id="MobiDB-lite"/>
    </source>
</evidence>
<gene>
    <name evidence="3" type="ORF">AABB24_031252</name>
</gene>
<comment type="caution">
    <text evidence="3">The sequence shown here is derived from an EMBL/GenBank/DDBJ whole genome shotgun (WGS) entry which is preliminary data.</text>
</comment>
<name>A0ABD2RUE9_9SOLN</name>
<keyword evidence="2" id="KW-0812">Transmembrane</keyword>
<protein>
    <submittedName>
        <fullName evidence="3">Uncharacterized protein</fullName>
    </submittedName>
</protein>
<feature type="region of interest" description="Disordered" evidence="1">
    <location>
        <begin position="1"/>
        <end position="32"/>
    </location>
</feature>